<feature type="domain" description="Baseplate J-like central" evidence="1">
    <location>
        <begin position="138"/>
        <end position="208"/>
    </location>
</feature>
<dbReference type="PIRSF" id="PIRSF020481">
    <property type="entry name" value="BAP"/>
    <property type="match status" value="1"/>
</dbReference>
<comment type="caution">
    <text evidence="2">The sequence shown here is derived from an EMBL/GenBank/DDBJ whole genome shotgun (WGS) entry which is preliminary data.</text>
</comment>
<dbReference type="RefSeq" id="WP_003795374.1">
    <property type="nucleotide sequence ID" value="NZ_GG665871.1"/>
</dbReference>
<dbReference type="GeneID" id="84906526"/>
<dbReference type="OrthoDB" id="9793802at2"/>
<accession>C4GGH1</accession>
<sequence length="299" mass="32751">MQQEIDLSQLPAPQAIEEISFESIFEREKQKLIALCPEHIRTAIAATLELESEPLTIDLQQRAYAEMLLRTRINEAARATFLAFATGSDLDHIAASRGLSRKIIQTADEQASPPIPEIKESDTALRKRVQMHPEKFAAAGPRAAYKAHALDIDGVADANPIRPKAGTVRVYIKAHADNGIADASLLARVKEYLSAEERRPLCDTVEVESGSLKNITIRYQTRYQSQLGKEVVQSEQQKALDVLFSEHAHLGAHIALSKIIGALDVAGAEKVILHEPAADIECGAGEFIHINAIQSSELV</sequence>
<protein>
    <submittedName>
        <fullName evidence="2">Baseplate J-like protein</fullName>
    </submittedName>
</protein>
<dbReference type="InterPro" id="IPR052726">
    <property type="entry name" value="Phage_Baseplate_Hub"/>
</dbReference>
<dbReference type="InterPro" id="IPR058531">
    <property type="entry name" value="Baseplate_J_M"/>
</dbReference>
<organism evidence="2 3">
    <name type="scientific">Kingella oralis ATCC 51147</name>
    <dbReference type="NCBI Taxonomy" id="629741"/>
    <lineage>
        <taxon>Bacteria</taxon>
        <taxon>Pseudomonadati</taxon>
        <taxon>Pseudomonadota</taxon>
        <taxon>Betaproteobacteria</taxon>
        <taxon>Neisseriales</taxon>
        <taxon>Neisseriaceae</taxon>
        <taxon>Kingella</taxon>
    </lineage>
</organism>
<name>C4GGH1_9NEIS</name>
<evidence type="ECO:0000313" key="2">
    <source>
        <dbReference type="EMBL" id="EEP69326.1"/>
    </source>
</evidence>
<keyword evidence="3" id="KW-1185">Reference proteome</keyword>
<proteinExistence type="predicted"/>
<dbReference type="STRING" id="629741.GCWU000324_01239"/>
<dbReference type="EMBL" id="ACJW02000002">
    <property type="protein sequence ID" value="EEP69326.1"/>
    <property type="molecule type" value="Genomic_DNA"/>
</dbReference>
<reference evidence="2" key="1">
    <citation type="submission" date="2009-04" db="EMBL/GenBank/DDBJ databases">
        <authorList>
            <person name="Weinstock G."/>
            <person name="Sodergren E."/>
            <person name="Clifton S."/>
            <person name="Fulton L."/>
            <person name="Fulton B."/>
            <person name="Courtney L."/>
            <person name="Fronick C."/>
            <person name="Harrison M."/>
            <person name="Strong C."/>
            <person name="Farmer C."/>
            <person name="Delahaunty K."/>
            <person name="Markovic C."/>
            <person name="Hall O."/>
            <person name="Minx P."/>
            <person name="Tomlinson C."/>
            <person name="Mitreva M."/>
            <person name="Nelson J."/>
            <person name="Hou S."/>
            <person name="Wollam A."/>
            <person name="Pepin K.H."/>
            <person name="Johnson M."/>
            <person name="Bhonagiri V."/>
            <person name="Nash W.E."/>
            <person name="Warren W."/>
            <person name="Chinwalla A."/>
            <person name="Mardis E.R."/>
            <person name="Wilson R.K."/>
        </authorList>
    </citation>
    <scope>NUCLEOTIDE SEQUENCE [LARGE SCALE GENOMIC DNA]</scope>
    <source>
        <strain evidence="2">ATCC 51147</strain>
    </source>
</reference>
<dbReference type="PANTHER" id="PTHR35862">
    <property type="entry name" value="FELS-2 PROPHAGE PROTEIN"/>
    <property type="match status" value="1"/>
</dbReference>
<evidence type="ECO:0000313" key="3">
    <source>
        <dbReference type="Proteomes" id="UP000003009"/>
    </source>
</evidence>
<dbReference type="InterPro" id="IPR014507">
    <property type="entry name" value="Baseplate_assembly_J_pred"/>
</dbReference>
<evidence type="ECO:0000259" key="1">
    <source>
        <dbReference type="Pfam" id="PF26078"/>
    </source>
</evidence>
<dbReference type="AlphaFoldDB" id="C4GGH1"/>
<dbReference type="PANTHER" id="PTHR35862:SF1">
    <property type="entry name" value="FELS-2 PROPHAGE PROTEIN"/>
    <property type="match status" value="1"/>
</dbReference>
<gene>
    <name evidence="2" type="ORF">GCWU000324_01239</name>
</gene>
<dbReference type="HOGENOM" id="CLU_046415_0_0_4"/>
<dbReference type="Proteomes" id="UP000003009">
    <property type="component" value="Unassembled WGS sequence"/>
</dbReference>
<dbReference type="Pfam" id="PF26078">
    <property type="entry name" value="Baseplate_J_M"/>
    <property type="match status" value="1"/>
</dbReference>